<evidence type="ECO:0000313" key="3">
    <source>
        <dbReference type="Proteomes" id="UP001597114"/>
    </source>
</evidence>
<feature type="region of interest" description="Disordered" evidence="1">
    <location>
        <begin position="1"/>
        <end position="23"/>
    </location>
</feature>
<organism evidence="2 3">
    <name type="scientific">Pseudonocardia yunnanensis</name>
    <dbReference type="NCBI Taxonomy" id="58107"/>
    <lineage>
        <taxon>Bacteria</taxon>
        <taxon>Bacillati</taxon>
        <taxon>Actinomycetota</taxon>
        <taxon>Actinomycetes</taxon>
        <taxon>Pseudonocardiales</taxon>
        <taxon>Pseudonocardiaceae</taxon>
        <taxon>Pseudonocardia</taxon>
    </lineage>
</organism>
<gene>
    <name evidence="2" type="ORF">ACFSJD_28450</name>
</gene>
<accession>A0ABW4F0W8</accession>
<evidence type="ECO:0000313" key="2">
    <source>
        <dbReference type="EMBL" id="MFD1521461.1"/>
    </source>
</evidence>
<comment type="caution">
    <text evidence="2">The sequence shown here is derived from an EMBL/GenBank/DDBJ whole genome shotgun (WGS) entry which is preliminary data.</text>
</comment>
<evidence type="ECO:0000256" key="1">
    <source>
        <dbReference type="SAM" id="MobiDB-lite"/>
    </source>
</evidence>
<dbReference type="EMBL" id="JBHUCO010000035">
    <property type="protein sequence ID" value="MFD1521461.1"/>
    <property type="molecule type" value="Genomic_DNA"/>
</dbReference>
<dbReference type="Proteomes" id="UP001597114">
    <property type="component" value="Unassembled WGS sequence"/>
</dbReference>
<name>A0ABW4F0W8_9PSEU</name>
<proteinExistence type="predicted"/>
<keyword evidence="3" id="KW-1185">Reference proteome</keyword>
<sequence length="123" mass="12922">MELTPVERSGGVRQRRARASEPRRRQAVVRFSSAELGLVRERAALAGLAVGAWIGQTAIEAAEGGTSTSIGLPDLLLLHADVVLAGQLAGPDAPEVAERVACLLARLDAAIDLVVAEFERGSR</sequence>
<reference evidence="3" key="1">
    <citation type="journal article" date="2019" name="Int. J. Syst. Evol. Microbiol.">
        <title>The Global Catalogue of Microorganisms (GCM) 10K type strain sequencing project: providing services to taxonomists for standard genome sequencing and annotation.</title>
        <authorList>
            <consortium name="The Broad Institute Genomics Platform"/>
            <consortium name="The Broad Institute Genome Sequencing Center for Infectious Disease"/>
            <person name="Wu L."/>
            <person name="Ma J."/>
        </authorList>
    </citation>
    <scope>NUCLEOTIDE SEQUENCE [LARGE SCALE GENOMIC DNA]</scope>
    <source>
        <strain evidence="3">CCM 7043</strain>
    </source>
</reference>
<protein>
    <submittedName>
        <fullName evidence="2">Uncharacterized protein</fullName>
    </submittedName>
</protein>